<sequence length="107" mass="11564">MDLRSHAAELGYANRGTVFRIVSNALEARETDAIEELRLLERERLDALQAPLWDAAMTGDVSAANAILRIIQARVRLLGLAEGPRSELAAPRTVVVSCLPIGTDASL</sequence>
<dbReference type="EMBL" id="JACCAB010000001">
    <property type="protein sequence ID" value="NYG07805.1"/>
    <property type="molecule type" value="Genomic_DNA"/>
</dbReference>
<protein>
    <submittedName>
        <fullName evidence="1">Uncharacterized protein</fullName>
    </submittedName>
</protein>
<accession>A0A852WNJ9</accession>
<organism evidence="1 2">
    <name type="scientific">Pedococcus badiiscoriae</name>
    <dbReference type="NCBI Taxonomy" id="642776"/>
    <lineage>
        <taxon>Bacteria</taxon>
        <taxon>Bacillati</taxon>
        <taxon>Actinomycetota</taxon>
        <taxon>Actinomycetes</taxon>
        <taxon>Micrococcales</taxon>
        <taxon>Intrasporangiaceae</taxon>
        <taxon>Pedococcus</taxon>
    </lineage>
</organism>
<reference evidence="1 2" key="1">
    <citation type="submission" date="2020-07" db="EMBL/GenBank/DDBJ databases">
        <title>Sequencing the genomes of 1000 actinobacteria strains.</title>
        <authorList>
            <person name="Klenk H.-P."/>
        </authorList>
    </citation>
    <scope>NUCLEOTIDE SEQUENCE [LARGE SCALE GENOMIC DNA]</scope>
    <source>
        <strain evidence="1 2">DSM 23987</strain>
    </source>
</reference>
<evidence type="ECO:0000313" key="1">
    <source>
        <dbReference type="EMBL" id="NYG07805.1"/>
    </source>
</evidence>
<dbReference type="AlphaFoldDB" id="A0A852WNJ9"/>
<dbReference type="Proteomes" id="UP000573599">
    <property type="component" value="Unassembled WGS sequence"/>
</dbReference>
<keyword evidence="2" id="KW-1185">Reference proteome</keyword>
<evidence type="ECO:0000313" key="2">
    <source>
        <dbReference type="Proteomes" id="UP000573599"/>
    </source>
</evidence>
<dbReference type="RefSeq" id="WP_179422092.1">
    <property type="nucleotide sequence ID" value="NZ_JACCAB010000001.1"/>
</dbReference>
<gene>
    <name evidence="1" type="ORF">BJ986_002292</name>
</gene>
<name>A0A852WNJ9_9MICO</name>
<proteinExistence type="predicted"/>
<comment type="caution">
    <text evidence="1">The sequence shown here is derived from an EMBL/GenBank/DDBJ whole genome shotgun (WGS) entry which is preliminary data.</text>
</comment>